<evidence type="ECO:0000256" key="1">
    <source>
        <dbReference type="SAM" id="MobiDB-lite"/>
    </source>
</evidence>
<dbReference type="InterPro" id="IPR015943">
    <property type="entry name" value="WD40/YVTN_repeat-like_dom_sf"/>
</dbReference>
<comment type="caution">
    <text evidence="3">The sequence shown here is derived from an EMBL/GenBank/DDBJ whole genome shotgun (WGS) entry which is preliminary data.</text>
</comment>
<gene>
    <name evidence="3" type="ORF">F0P96_01445</name>
</gene>
<dbReference type="InterPro" id="IPR002372">
    <property type="entry name" value="PQQ_rpt_dom"/>
</dbReference>
<evidence type="ECO:0000313" key="3">
    <source>
        <dbReference type="EMBL" id="KAA9339318.1"/>
    </source>
</evidence>
<feature type="domain" description="Pyrrolo-quinoline quinone repeat" evidence="2">
    <location>
        <begin position="249"/>
        <end position="390"/>
    </location>
</feature>
<keyword evidence="4" id="KW-1185">Reference proteome</keyword>
<dbReference type="EMBL" id="VTWU01000001">
    <property type="protein sequence ID" value="KAA9339318.1"/>
    <property type="molecule type" value="Genomic_DNA"/>
</dbReference>
<dbReference type="RefSeq" id="WP_151076966.1">
    <property type="nucleotide sequence ID" value="NZ_CP047647.1"/>
</dbReference>
<sequence>MSQRYTQRALTDAFVAPAPGRRSSLLTSRRALCGAALVLGALGSTSVRAQDVIIKNDKSELSTKVVEITDEHIKYRLFDFQDGPIYNIRKAEVWMIIYEKGRREKFNVSEPAATAAAPASTGAAAPVVAVASTTAAPAPAPAATESAAAAPAAQPATPAQAVAETPVAAQAASAPGAPGAGETAPASTPAAPAASEPQLVASTDAQAPVAAAEAPAAAAPAPAATPMEAPAPAAPVVAAKPLEWKREAAVETAAGQNVWTKLGNGPAPQKYVSPDGNILILKTDFVMCLDKSSGKQLWMTKVEKTKTANLLGNTPLLQVLSMPEGAEFPQSVILNGLTGEVLYKAAVGKHTENRVVPGTNVVVWEASDAGTRALVLNKNTGARMAELPVADDMARSLKVLRLPDGKVAIVSGFGVSVLDAATAKLVHNIPLKRSYKVAELQAPTEPTFDVFEGATPVQVCVLKDGYLTSANLKTGQVTGERELLSPVVMYRNAGKDQLVIGKSQRKDKELALSVYNKNTCQEMKSAALEFENAGAMEIVGNSLFIVSDASAVKQLDLGTLKVKADRSIKASSGDCGLLFTTATGIGMLNASVVDFFNAQTFASTAHTKYFDPAGKARLRVGDDVYFFAKGYLGQVNMAKGEEKLLMKNKLPIKLLDDEVVELEVQNDGVVVLGAQSIAKVDQTGKVVYNQYFAPPTLKVGAIVGNTGAPDAAAAGKTPARVPVKQTWSTVQRTFELGGAEAGQSSAGKATAQQYHLILTKADKDEPGRFRVLKVNKATGKVEGQADVENRTPDYVFDPIDSVVYFFDVDSVRAYKI</sequence>
<name>A0A7L4ZZL1_9BACT</name>
<dbReference type="InterPro" id="IPR011047">
    <property type="entry name" value="Quinoprotein_ADH-like_sf"/>
</dbReference>
<dbReference type="SUPFAM" id="SSF50998">
    <property type="entry name" value="Quinoprotein alcohol dehydrogenase-like"/>
    <property type="match status" value="1"/>
</dbReference>
<protein>
    <submittedName>
        <fullName evidence="3">PQQ-binding-like beta-propeller repeat protein</fullName>
    </submittedName>
</protein>
<organism evidence="3 4">
    <name type="scientific">Hymenobacter busanensis</name>
    <dbReference type="NCBI Taxonomy" id="2607656"/>
    <lineage>
        <taxon>Bacteria</taxon>
        <taxon>Pseudomonadati</taxon>
        <taxon>Bacteroidota</taxon>
        <taxon>Cytophagia</taxon>
        <taxon>Cytophagales</taxon>
        <taxon>Hymenobacteraceae</taxon>
        <taxon>Hymenobacter</taxon>
    </lineage>
</organism>
<dbReference type="AlphaFoldDB" id="A0A7L4ZZL1"/>
<dbReference type="Proteomes" id="UP000326380">
    <property type="component" value="Unassembled WGS sequence"/>
</dbReference>
<evidence type="ECO:0000259" key="2">
    <source>
        <dbReference type="Pfam" id="PF13360"/>
    </source>
</evidence>
<feature type="region of interest" description="Disordered" evidence="1">
    <location>
        <begin position="146"/>
        <end position="213"/>
    </location>
</feature>
<dbReference type="Gene3D" id="2.130.10.10">
    <property type="entry name" value="YVTN repeat-like/Quinoprotein amine dehydrogenase"/>
    <property type="match status" value="1"/>
</dbReference>
<dbReference type="Pfam" id="PF13360">
    <property type="entry name" value="PQQ_2"/>
    <property type="match status" value="1"/>
</dbReference>
<proteinExistence type="predicted"/>
<reference evidence="3 4" key="1">
    <citation type="submission" date="2019-09" db="EMBL/GenBank/DDBJ databases">
        <title>Genome sequence of Hymenobacter sp. M3.</title>
        <authorList>
            <person name="Srinivasan S."/>
        </authorList>
    </citation>
    <scope>NUCLEOTIDE SEQUENCE [LARGE SCALE GENOMIC DNA]</scope>
    <source>
        <strain evidence="3 4">M3</strain>
    </source>
</reference>
<evidence type="ECO:0000313" key="4">
    <source>
        <dbReference type="Proteomes" id="UP000326380"/>
    </source>
</evidence>
<feature type="compositionally biased region" description="Low complexity" evidence="1">
    <location>
        <begin position="146"/>
        <end position="198"/>
    </location>
</feature>
<accession>A0A7L4ZZL1</accession>